<name>A0A7W7MEF6_9ACTN</name>
<protein>
    <recommendedName>
        <fullName evidence="7">UPF0056 membrane protein</fullName>
    </recommendedName>
</protein>
<evidence type="ECO:0000256" key="3">
    <source>
        <dbReference type="ARBA" id="ARBA00022475"/>
    </source>
</evidence>
<evidence type="ECO:0000313" key="8">
    <source>
        <dbReference type="EMBL" id="GIE39175.1"/>
    </source>
</evidence>
<feature type="transmembrane region" description="Helical" evidence="7">
    <location>
        <begin position="177"/>
        <end position="198"/>
    </location>
</feature>
<dbReference type="InterPro" id="IPR002771">
    <property type="entry name" value="Multi_antbiot-R_MarC"/>
</dbReference>
<gene>
    <name evidence="8" type="ORF">Alo02nite_20730</name>
    <name evidence="9" type="ORF">BJ964_001420</name>
</gene>
<dbReference type="AlphaFoldDB" id="A0A7W7MEF6"/>
<evidence type="ECO:0000256" key="2">
    <source>
        <dbReference type="ARBA" id="ARBA00009784"/>
    </source>
</evidence>
<evidence type="ECO:0000313" key="9">
    <source>
        <dbReference type="EMBL" id="MBB4747259.1"/>
    </source>
</evidence>
<dbReference type="GO" id="GO:0005886">
    <property type="term" value="C:plasma membrane"/>
    <property type="evidence" value="ECO:0007669"/>
    <property type="project" value="UniProtKB-SubCell"/>
</dbReference>
<keyword evidence="3" id="KW-1003">Cell membrane</keyword>
<dbReference type="PANTHER" id="PTHR33508">
    <property type="entry name" value="UPF0056 MEMBRANE PROTEIN YHCE"/>
    <property type="match status" value="1"/>
</dbReference>
<keyword evidence="4 7" id="KW-0812">Transmembrane</keyword>
<feature type="transmembrane region" description="Helical" evidence="7">
    <location>
        <begin position="71"/>
        <end position="90"/>
    </location>
</feature>
<feature type="transmembrane region" description="Helical" evidence="7">
    <location>
        <begin position="6"/>
        <end position="29"/>
    </location>
</feature>
<organism evidence="9 10">
    <name type="scientific">Actinoplanes lobatus</name>
    <dbReference type="NCBI Taxonomy" id="113568"/>
    <lineage>
        <taxon>Bacteria</taxon>
        <taxon>Bacillati</taxon>
        <taxon>Actinomycetota</taxon>
        <taxon>Actinomycetes</taxon>
        <taxon>Micromonosporales</taxon>
        <taxon>Micromonosporaceae</taxon>
        <taxon>Actinoplanes</taxon>
    </lineage>
</organism>
<dbReference type="PANTHER" id="PTHR33508:SF1">
    <property type="entry name" value="UPF0056 MEMBRANE PROTEIN YHCE"/>
    <property type="match status" value="1"/>
</dbReference>
<sequence length="205" mass="21274">MNVKLFGEFFVTLLVIVDPPGMVPVFLALTGAMQAKARNRAGTQAVLLALGVIIGFAVAGQTLLDYLHVELPALQAAGGLLLVLVALQLLTGKTDEPAEQAGTSNVALVPIGTPLLAGPGAIVATMLFVQRAESTDEYLLLAAAILAVMACVWLVLRFSGLIVRLLRPAGIEVLTRIAGLLLAAIAVQLIADAVFAFVQSHAGMV</sequence>
<dbReference type="RefSeq" id="WP_188119933.1">
    <property type="nucleotide sequence ID" value="NZ_BOMP01000032.1"/>
</dbReference>
<dbReference type="Proteomes" id="UP000631312">
    <property type="component" value="Unassembled WGS sequence"/>
</dbReference>
<reference evidence="9 10" key="1">
    <citation type="submission" date="2020-08" db="EMBL/GenBank/DDBJ databases">
        <title>Sequencing the genomes of 1000 actinobacteria strains.</title>
        <authorList>
            <person name="Klenk H.-P."/>
        </authorList>
    </citation>
    <scope>NUCLEOTIDE SEQUENCE [LARGE SCALE GENOMIC DNA]</scope>
    <source>
        <strain evidence="9 10">DSM 43150</strain>
    </source>
</reference>
<keyword evidence="6 7" id="KW-0472">Membrane</keyword>
<evidence type="ECO:0000256" key="4">
    <source>
        <dbReference type="ARBA" id="ARBA00022692"/>
    </source>
</evidence>
<evidence type="ECO:0000313" key="10">
    <source>
        <dbReference type="Proteomes" id="UP000590511"/>
    </source>
</evidence>
<dbReference type="EMBL" id="BOMP01000032">
    <property type="protein sequence ID" value="GIE39175.1"/>
    <property type="molecule type" value="Genomic_DNA"/>
</dbReference>
<accession>A0A7W7MEF6</accession>
<feature type="transmembrane region" description="Helical" evidence="7">
    <location>
        <begin position="111"/>
        <end position="132"/>
    </location>
</feature>
<evidence type="ECO:0000256" key="1">
    <source>
        <dbReference type="ARBA" id="ARBA00004651"/>
    </source>
</evidence>
<dbReference type="Proteomes" id="UP000590511">
    <property type="component" value="Unassembled WGS sequence"/>
</dbReference>
<comment type="subcellular location">
    <subcellularLocation>
        <location evidence="1 7">Cell membrane</location>
        <topology evidence="1 7">Multi-pass membrane protein</topology>
    </subcellularLocation>
</comment>
<comment type="similarity">
    <text evidence="2 7">Belongs to the UPF0056 (MarC) family.</text>
</comment>
<dbReference type="EMBL" id="JACHNC010000001">
    <property type="protein sequence ID" value="MBB4747259.1"/>
    <property type="molecule type" value="Genomic_DNA"/>
</dbReference>
<evidence type="ECO:0000256" key="6">
    <source>
        <dbReference type="ARBA" id="ARBA00023136"/>
    </source>
</evidence>
<feature type="transmembrane region" description="Helical" evidence="7">
    <location>
        <begin position="41"/>
        <end position="59"/>
    </location>
</feature>
<evidence type="ECO:0000256" key="5">
    <source>
        <dbReference type="ARBA" id="ARBA00022989"/>
    </source>
</evidence>
<keyword evidence="5 7" id="KW-1133">Transmembrane helix</keyword>
<evidence type="ECO:0000256" key="7">
    <source>
        <dbReference type="RuleBase" id="RU362048"/>
    </source>
</evidence>
<comment type="caution">
    <text evidence="9">The sequence shown here is derived from an EMBL/GenBank/DDBJ whole genome shotgun (WGS) entry which is preliminary data.</text>
</comment>
<evidence type="ECO:0000313" key="11">
    <source>
        <dbReference type="Proteomes" id="UP000631312"/>
    </source>
</evidence>
<dbReference type="Pfam" id="PF01914">
    <property type="entry name" value="MarC"/>
    <property type="match status" value="1"/>
</dbReference>
<proteinExistence type="inferred from homology"/>
<dbReference type="NCBIfam" id="TIGR00427">
    <property type="entry name" value="NAAT family transporter"/>
    <property type="match status" value="1"/>
</dbReference>
<reference evidence="8 11" key="2">
    <citation type="submission" date="2021-01" db="EMBL/GenBank/DDBJ databases">
        <title>Whole genome shotgun sequence of Actinoplanes lobatus NBRC 12513.</title>
        <authorList>
            <person name="Komaki H."/>
            <person name="Tamura T."/>
        </authorList>
    </citation>
    <scope>NUCLEOTIDE SEQUENCE [LARGE SCALE GENOMIC DNA]</scope>
    <source>
        <strain evidence="8 11">NBRC 12513</strain>
    </source>
</reference>
<feature type="transmembrane region" description="Helical" evidence="7">
    <location>
        <begin position="138"/>
        <end position="156"/>
    </location>
</feature>
<keyword evidence="11" id="KW-1185">Reference proteome</keyword>